<organism evidence="3 4">
    <name type="scientific">Candidatus Uhrbacteria bacterium RIFOXYB2_FULL_57_15</name>
    <dbReference type="NCBI Taxonomy" id="1802422"/>
    <lineage>
        <taxon>Bacteria</taxon>
        <taxon>Candidatus Uhriibacteriota</taxon>
    </lineage>
</organism>
<evidence type="ECO:0000313" key="4">
    <source>
        <dbReference type="Proteomes" id="UP000176501"/>
    </source>
</evidence>
<feature type="chain" id="PRO_5009533323" evidence="2">
    <location>
        <begin position="25"/>
        <end position="384"/>
    </location>
</feature>
<name>A0A1F7W7U4_9BACT</name>
<sequence length="384" mass="42456">MNYFFARTSVILLVSFLVPFEIFAAITQPDSYANAVYATSVATYAPENAIGMPDGAYADFQDEFAYVTLDMGENEEGTGDLTFTSQILEYGAAWQVVFFDANFVSLQSATGNFDLYETETTVAYESAEPYRYVKVMCTTDKLWRLDAIEAASVLESIEEQPAANEEEPAASDEPAAGETPDPPQGLLVKLVDDGDVTTTIDAAVYVIGADGKRHAFPSELVYRSWFENYDDVAFIDPENLADYELGSNVTVRPGTWLIKIATDPKVYAVEPGGVLRWVTTEEIAQSLFGNEWNKRVIDVPDAYWGNYTLGDAITVEKHPEGTLAILSTGEVTYLDVEFSYSLPGDVLAFMRFSTDFSVTLSDEKFEVYELGGLLTENPDIAYPY</sequence>
<evidence type="ECO:0000256" key="2">
    <source>
        <dbReference type="SAM" id="SignalP"/>
    </source>
</evidence>
<accession>A0A1F7W7U4</accession>
<feature type="signal peptide" evidence="2">
    <location>
        <begin position="1"/>
        <end position="24"/>
    </location>
</feature>
<evidence type="ECO:0000313" key="3">
    <source>
        <dbReference type="EMBL" id="OGL98849.1"/>
    </source>
</evidence>
<dbReference type="EMBL" id="MGFE01000014">
    <property type="protein sequence ID" value="OGL98849.1"/>
    <property type="molecule type" value="Genomic_DNA"/>
</dbReference>
<dbReference type="Proteomes" id="UP000176501">
    <property type="component" value="Unassembled WGS sequence"/>
</dbReference>
<gene>
    <name evidence="3" type="ORF">A2304_05155</name>
</gene>
<feature type="region of interest" description="Disordered" evidence="1">
    <location>
        <begin position="159"/>
        <end position="186"/>
    </location>
</feature>
<dbReference type="AlphaFoldDB" id="A0A1F7W7U4"/>
<reference evidence="3 4" key="1">
    <citation type="journal article" date="2016" name="Nat. Commun.">
        <title>Thousands of microbial genomes shed light on interconnected biogeochemical processes in an aquifer system.</title>
        <authorList>
            <person name="Anantharaman K."/>
            <person name="Brown C.T."/>
            <person name="Hug L.A."/>
            <person name="Sharon I."/>
            <person name="Castelle C.J."/>
            <person name="Probst A.J."/>
            <person name="Thomas B.C."/>
            <person name="Singh A."/>
            <person name="Wilkins M.J."/>
            <person name="Karaoz U."/>
            <person name="Brodie E.L."/>
            <person name="Williams K.H."/>
            <person name="Hubbard S.S."/>
            <person name="Banfield J.F."/>
        </authorList>
    </citation>
    <scope>NUCLEOTIDE SEQUENCE [LARGE SCALE GENOMIC DNA]</scope>
</reference>
<keyword evidence="2" id="KW-0732">Signal</keyword>
<comment type="caution">
    <text evidence="3">The sequence shown here is derived from an EMBL/GenBank/DDBJ whole genome shotgun (WGS) entry which is preliminary data.</text>
</comment>
<evidence type="ECO:0000256" key="1">
    <source>
        <dbReference type="SAM" id="MobiDB-lite"/>
    </source>
</evidence>
<protein>
    <submittedName>
        <fullName evidence="3">Uncharacterized protein</fullName>
    </submittedName>
</protein>
<proteinExistence type="predicted"/>